<comment type="catalytic activity">
    <reaction evidence="16 17">
        <text>a ubiquinone + NADH + 5 H(+)(in) = a ubiquinol + NAD(+) + 4 H(+)(out)</text>
        <dbReference type="Rhea" id="RHEA:29091"/>
        <dbReference type="Rhea" id="RHEA-COMP:9565"/>
        <dbReference type="Rhea" id="RHEA-COMP:9566"/>
        <dbReference type="ChEBI" id="CHEBI:15378"/>
        <dbReference type="ChEBI" id="CHEBI:16389"/>
        <dbReference type="ChEBI" id="CHEBI:17976"/>
        <dbReference type="ChEBI" id="CHEBI:57540"/>
        <dbReference type="ChEBI" id="CHEBI:57945"/>
        <dbReference type="EC" id="7.1.1.2"/>
    </reaction>
</comment>
<keyword evidence="9" id="KW-1278">Translocase</keyword>
<keyword evidence="6 17" id="KW-0813">Transport</keyword>
<feature type="transmembrane region" description="Helical" evidence="17">
    <location>
        <begin position="342"/>
        <end position="364"/>
    </location>
</feature>
<feature type="transmembrane region" description="Helical" evidence="17">
    <location>
        <begin position="94"/>
        <end position="117"/>
    </location>
</feature>
<evidence type="ECO:0000313" key="20">
    <source>
        <dbReference type="EMBL" id="QHN56489.1"/>
    </source>
</evidence>
<feature type="transmembrane region" description="Helical" evidence="17">
    <location>
        <begin position="175"/>
        <end position="193"/>
    </location>
</feature>
<evidence type="ECO:0000256" key="14">
    <source>
        <dbReference type="ARBA" id="ARBA00023128"/>
    </source>
</evidence>
<dbReference type="GO" id="GO:0008137">
    <property type="term" value="F:NADH dehydrogenase (ubiquinone) activity"/>
    <property type="evidence" value="ECO:0007669"/>
    <property type="project" value="UniProtKB-UniRule"/>
</dbReference>
<keyword evidence="13 17" id="KW-0830">Ubiquinone</keyword>
<evidence type="ECO:0000256" key="11">
    <source>
        <dbReference type="ARBA" id="ARBA00022989"/>
    </source>
</evidence>
<evidence type="ECO:0000256" key="17">
    <source>
        <dbReference type="RuleBase" id="RU003297"/>
    </source>
</evidence>
<keyword evidence="7 17" id="KW-0679">Respiratory chain</keyword>
<keyword evidence="8 17" id="KW-0812">Transmembrane</keyword>
<feature type="transmembrane region" description="Helical" evidence="17">
    <location>
        <begin position="61"/>
        <end position="82"/>
    </location>
</feature>
<keyword evidence="12 17" id="KW-0520">NAD</keyword>
<gene>
    <name evidence="20" type="primary">ND4</name>
</gene>
<dbReference type="AlphaFoldDB" id="A0A6B9U2X0"/>
<evidence type="ECO:0000256" key="9">
    <source>
        <dbReference type="ARBA" id="ARBA00022967"/>
    </source>
</evidence>
<feature type="domain" description="NADH:quinone oxidoreductase/Mrp antiporter transmembrane" evidence="18">
    <location>
        <begin position="107"/>
        <end position="389"/>
    </location>
</feature>
<comment type="function">
    <text evidence="17">Core subunit of the mitochondrial membrane respiratory chain NADH dehydrogenase (Complex I) which catalyzes electron transfer from NADH through the respiratory chain, using ubiquinone as an electron acceptor. Essential for the catalytic activity and assembly of complex I.</text>
</comment>
<sequence length="443" mass="52845">MMKLIIMMLFMFFQMNKFYMQFFLYFFFNLLFFFFIIKFPLNFNNYFMNLYYIFGMDFYSWGLMLLSIWIIILMLMASNIFLMNNNFSYYKNLIYWMLFFLLMCFFSMNMFMFYFFFESSLIPVFLLIMGWGNQIERIQAGFYMMLYTLVGSMPLFLMIIYIYKNYLILDFNMILINKVSVYIYISMIMGFLIKLPMYFFHLWLPKAHVEAPIIGSMILAGVMLKLGSYGLMRVFLLMKNLCLIFNKFILIISLLGGLICSLICLVQIDLKMLIAYSSVVHMSVLLSGMMTLFSMGYMGGFLMMISHGLCSSGLFFLLNINYERLNSRSLYLNKGMINLMPSLTLMWFLLSSSNLSFPFSLNLFSEIFLLNSLLIWNKYLLMILILITFFSACYSLYLYSYSQHGKINNLNLFHESVKINNYMIILMHWIPLNMMFILMYLFL</sequence>
<evidence type="ECO:0000256" key="3">
    <source>
        <dbReference type="ARBA" id="ARBA00009025"/>
    </source>
</evidence>
<dbReference type="PRINTS" id="PR01437">
    <property type="entry name" value="NUOXDRDTASE4"/>
</dbReference>
<keyword evidence="14 17" id="KW-0496">Mitochondrion</keyword>
<feature type="transmembrane region" description="Helical" evidence="17">
    <location>
        <begin position="21"/>
        <end position="41"/>
    </location>
</feature>
<evidence type="ECO:0000259" key="19">
    <source>
        <dbReference type="Pfam" id="PF01059"/>
    </source>
</evidence>
<keyword evidence="15 17" id="KW-0472">Membrane</keyword>
<comment type="similarity">
    <text evidence="3 17">Belongs to the complex I subunit 4 family.</text>
</comment>
<evidence type="ECO:0000256" key="4">
    <source>
        <dbReference type="ARBA" id="ARBA00012944"/>
    </source>
</evidence>
<dbReference type="GO" id="GO:0042773">
    <property type="term" value="P:ATP synthesis coupled electron transport"/>
    <property type="evidence" value="ECO:0007669"/>
    <property type="project" value="InterPro"/>
</dbReference>
<comment type="function">
    <text evidence="1">Core subunit of the mitochondrial membrane respiratory chain NADH dehydrogenase (Complex I) that is believed to belong to the minimal assembly required for catalysis. Complex I functions in the transfer of electrons from NADH to the respiratory chain. The immediate electron acceptor for the enzyme is believed to be ubiquinone.</text>
</comment>
<accession>A0A6B9U2X0</accession>
<comment type="subcellular location">
    <subcellularLocation>
        <location evidence="2 17">Mitochondrion membrane</location>
        <topology evidence="2 17">Multi-pass membrane protein</topology>
    </subcellularLocation>
</comment>
<feature type="transmembrane region" description="Helical" evidence="17">
    <location>
        <begin position="248"/>
        <end position="268"/>
    </location>
</feature>
<protein>
    <recommendedName>
        <fullName evidence="5 17">NADH-ubiquinone oxidoreductase chain 4</fullName>
        <ecNumber evidence="4 17">7.1.1.2</ecNumber>
    </recommendedName>
</protein>
<evidence type="ECO:0000256" key="7">
    <source>
        <dbReference type="ARBA" id="ARBA00022660"/>
    </source>
</evidence>
<dbReference type="EC" id="7.1.1.2" evidence="4 17"/>
<geneLocation type="mitochondrion" evidence="20"/>
<dbReference type="GO" id="GO:0003954">
    <property type="term" value="F:NADH dehydrogenase activity"/>
    <property type="evidence" value="ECO:0007669"/>
    <property type="project" value="TreeGrafter"/>
</dbReference>
<evidence type="ECO:0000256" key="12">
    <source>
        <dbReference type="ARBA" id="ARBA00023027"/>
    </source>
</evidence>
<evidence type="ECO:0000256" key="2">
    <source>
        <dbReference type="ARBA" id="ARBA00004225"/>
    </source>
</evidence>
<keyword evidence="10 17" id="KW-0249">Electron transport</keyword>
<evidence type="ECO:0000256" key="16">
    <source>
        <dbReference type="ARBA" id="ARBA00049551"/>
    </source>
</evidence>
<evidence type="ECO:0000259" key="18">
    <source>
        <dbReference type="Pfam" id="PF00361"/>
    </source>
</evidence>
<dbReference type="GO" id="GO:0015990">
    <property type="term" value="P:electron transport coupled proton transport"/>
    <property type="evidence" value="ECO:0007669"/>
    <property type="project" value="TreeGrafter"/>
</dbReference>
<feature type="domain" description="NADH:ubiquinone oxidoreductase chain 4 N-terminal" evidence="19">
    <location>
        <begin position="1"/>
        <end position="103"/>
    </location>
</feature>
<dbReference type="InterPro" id="IPR001750">
    <property type="entry name" value="ND/Mrp_TM"/>
</dbReference>
<dbReference type="GO" id="GO:0031966">
    <property type="term" value="C:mitochondrial membrane"/>
    <property type="evidence" value="ECO:0007669"/>
    <property type="project" value="UniProtKB-SubCell"/>
</dbReference>
<name>A0A6B9U2X0_9HYME</name>
<reference evidence="20" key="1">
    <citation type="submission" date="2019-10" db="EMBL/GenBank/DDBJ databases">
        <authorList>
            <person name="Kim J."/>
            <person name="Kwon M."/>
        </authorList>
    </citation>
    <scope>NUCLEOTIDE SEQUENCE</scope>
    <source>
        <strain evidence="20">JeJu</strain>
    </source>
</reference>
<dbReference type="PANTHER" id="PTHR43507:SF20">
    <property type="entry name" value="NADH-UBIQUINONE OXIDOREDUCTASE CHAIN 4"/>
    <property type="match status" value="1"/>
</dbReference>
<evidence type="ECO:0000256" key="6">
    <source>
        <dbReference type="ARBA" id="ARBA00022448"/>
    </source>
</evidence>
<organism evidence="20">
    <name type="scientific">Diadegma fenestrale</name>
    <dbReference type="NCBI Taxonomy" id="310001"/>
    <lineage>
        <taxon>Eukaryota</taxon>
        <taxon>Metazoa</taxon>
        <taxon>Ecdysozoa</taxon>
        <taxon>Arthropoda</taxon>
        <taxon>Hexapoda</taxon>
        <taxon>Insecta</taxon>
        <taxon>Pterygota</taxon>
        <taxon>Neoptera</taxon>
        <taxon>Endopterygota</taxon>
        <taxon>Hymenoptera</taxon>
        <taxon>Apocrita</taxon>
        <taxon>Ichneumonoidea</taxon>
        <taxon>Ichneumonidae</taxon>
        <taxon>Campopleginae</taxon>
        <taxon>Dusona group</taxon>
        <taxon>Diadegma</taxon>
    </lineage>
</organism>
<feature type="transmembrane region" description="Helical" evidence="17">
    <location>
        <begin position="419"/>
        <end position="442"/>
    </location>
</feature>
<keyword evidence="11 17" id="KW-1133">Transmembrane helix</keyword>
<evidence type="ECO:0000256" key="10">
    <source>
        <dbReference type="ARBA" id="ARBA00022982"/>
    </source>
</evidence>
<dbReference type="Pfam" id="PF01059">
    <property type="entry name" value="Oxidored_q5_N"/>
    <property type="match status" value="1"/>
</dbReference>
<feature type="transmembrane region" description="Helical" evidence="17">
    <location>
        <begin position="213"/>
        <end position="236"/>
    </location>
</feature>
<feature type="transmembrane region" description="Helical" evidence="17">
    <location>
        <begin position="140"/>
        <end position="163"/>
    </location>
</feature>
<dbReference type="PANTHER" id="PTHR43507">
    <property type="entry name" value="NADH-UBIQUINONE OXIDOREDUCTASE CHAIN 4"/>
    <property type="match status" value="1"/>
</dbReference>
<dbReference type="InterPro" id="IPR000260">
    <property type="entry name" value="NADH4_N"/>
</dbReference>
<dbReference type="GO" id="GO:0048039">
    <property type="term" value="F:ubiquinone binding"/>
    <property type="evidence" value="ECO:0007669"/>
    <property type="project" value="TreeGrafter"/>
</dbReference>
<evidence type="ECO:0000256" key="15">
    <source>
        <dbReference type="ARBA" id="ARBA00023136"/>
    </source>
</evidence>
<feature type="transmembrane region" description="Helical" evidence="17">
    <location>
        <begin position="376"/>
        <end position="399"/>
    </location>
</feature>
<feature type="transmembrane region" description="Helical" evidence="17">
    <location>
        <begin position="300"/>
        <end position="322"/>
    </location>
</feature>
<dbReference type="Pfam" id="PF00361">
    <property type="entry name" value="Proton_antipo_M"/>
    <property type="match status" value="1"/>
</dbReference>
<evidence type="ECO:0000256" key="13">
    <source>
        <dbReference type="ARBA" id="ARBA00023075"/>
    </source>
</evidence>
<evidence type="ECO:0000256" key="1">
    <source>
        <dbReference type="ARBA" id="ARBA00003257"/>
    </source>
</evidence>
<proteinExistence type="inferred from homology"/>
<evidence type="ECO:0000256" key="8">
    <source>
        <dbReference type="ARBA" id="ARBA00022692"/>
    </source>
</evidence>
<evidence type="ECO:0000256" key="5">
    <source>
        <dbReference type="ARBA" id="ARBA00021006"/>
    </source>
</evidence>
<dbReference type="EMBL" id="MN599978">
    <property type="protein sequence ID" value="QHN56489.1"/>
    <property type="molecule type" value="Genomic_DNA"/>
</dbReference>
<dbReference type="InterPro" id="IPR003918">
    <property type="entry name" value="NADH_UbQ_OxRdtase"/>
</dbReference>